<keyword evidence="2" id="KW-0472">Membrane</keyword>
<reference evidence="5" key="1">
    <citation type="thesis" date="2020" institute="ProQuest LLC" country="789 East Eisenhower Parkway, Ann Arbor, MI, USA">
        <title>Comparative Genomics and Chromosome Evolution.</title>
        <authorList>
            <person name="Mudd A.B."/>
        </authorList>
    </citation>
    <scope>NUCLEOTIDE SEQUENCE</scope>
    <source>
        <strain evidence="5">237g6f4</strain>
        <tissue evidence="5">Blood</tissue>
    </source>
</reference>
<dbReference type="SUPFAM" id="SSF48726">
    <property type="entry name" value="Immunoglobulin"/>
    <property type="match status" value="3"/>
</dbReference>
<dbReference type="SMART" id="SM00409">
    <property type="entry name" value="IG"/>
    <property type="match status" value="3"/>
</dbReference>
<dbReference type="InterPro" id="IPR007110">
    <property type="entry name" value="Ig-like_dom"/>
</dbReference>
<dbReference type="InterPro" id="IPR036179">
    <property type="entry name" value="Ig-like_dom_sf"/>
</dbReference>
<evidence type="ECO:0000313" key="6">
    <source>
        <dbReference type="Proteomes" id="UP000824782"/>
    </source>
</evidence>
<evidence type="ECO:0000256" key="3">
    <source>
        <dbReference type="SAM" id="SignalP"/>
    </source>
</evidence>
<feature type="chain" id="PRO_5043652964" description="Ig-like domain-containing protein" evidence="3">
    <location>
        <begin position="25"/>
        <end position="456"/>
    </location>
</feature>
<keyword evidence="2" id="KW-1133">Transmembrane helix</keyword>
<organism evidence="5 6">
    <name type="scientific">Engystomops pustulosus</name>
    <name type="common">Tungara frog</name>
    <name type="synonym">Physalaemus pustulosus</name>
    <dbReference type="NCBI Taxonomy" id="76066"/>
    <lineage>
        <taxon>Eukaryota</taxon>
        <taxon>Metazoa</taxon>
        <taxon>Chordata</taxon>
        <taxon>Craniata</taxon>
        <taxon>Vertebrata</taxon>
        <taxon>Euteleostomi</taxon>
        <taxon>Amphibia</taxon>
        <taxon>Batrachia</taxon>
        <taxon>Anura</taxon>
        <taxon>Neobatrachia</taxon>
        <taxon>Hyloidea</taxon>
        <taxon>Leptodactylidae</taxon>
        <taxon>Leiuperinae</taxon>
        <taxon>Engystomops</taxon>
    </lineage>
</organism>
<dbReference type="EMBL" id="WNYA01001791">
    <property type="protein sequence ID" value="KAG8545119.1"/>
    <property type="molecule type" value="Genomic_DNA"/>
</dbReference>
<dbReference type="AlphaFoldDB" id="A0AAV6Z6N8"/>
<dbReference type="PROSITE" id="PS50835">
    <property type="entry name" value="IG_LIKE"/>
    <property type="match status" value="1"/>
</dbReference>
<dbReference type="PANTHER" id="PTHR46484">
    <property type="entry name" value="SI:CH211-171H4.5-RELATED"/>
    <property type="match status" value="1"/>
</dbReference>
<protein>
    <recommendedName>
        <fullName evidence="4">Ig-like domain-containing protein</fullName>
    </recommendedName>
</protein>
<feature type="signal peptide" evidence="3">
    <location>
        <begin position="1"/>
        <end position="24"/>
    </location>
</feature>
<sequence length="456" mass="52080">MMSHFDSLQWTFCLFVLPGYFTDSQQGNWTFTFPHSIETMIHSTVDIPCSFTGPNDPKKYHLIWYEYGVRSTHQQVYNSDNQSQVHPDYINRTSLIGGGANCSLRIKNMTKTAWYFPEITSSNSNNEQKPIKVNVTGCLNRPTCSDWSFSFPRTIKALNGSCVEIPCTLTSPENVTDFNLIWFLRTPTGDIPVYNNRTRLRVDRRYRGRTSLVRMKWSSCSLRINDVTAEGQFYPGINREINAFNLDEKFCTVKVTDLPMNPEITGTENLTDSSPVNLTCSVTHTCLSNRPSLRWNIHNNQNNSHKVNLTRGNWKEQSDILYIPSIKDHNTSLECKATFPNGLSIVQRVTLFIEDPQSDSGPDNLQNSVIAVTVFSGIICLLLLLLVVFIYKRMKRQRTTVMRRMGETQEPTYADLERSTMEEDYAMLKTNCGGDSAMGHETEPPDYENILKTSED</sequence>
<dbReference type="PANTHER" id="PTHR46484:SF1">
    <property type="entry name" value="SCHWANN CELL MYELIN PROTEIN-RELATED"/>
    <property type="match status" value="1"/>
</dbReference>
<feature type="region of interest" description="Disordered" evidence="1">
    <location>
        <begin position="434"/>
        <end position="456"/>
    </location>
</feature>
<dbReference type="InterPro" id="IPR013783">
    <property type="entry name" value="Ig-like_fold"/>
</dbReference>
<comment type="caution">
    <text evidence="5">The sequence shown here is derived from an EMBL/GenBank/DDBJ whole genome shotgun (WGS) entry which is preliminary data.</text>
</comment>
<feature type="transmembrane region" description="Helical" evidence="2">
    <location>
        <begin position="369"/>
        <end position="391"/>
    </location>
</feature>
<evidence type="ECO:0000256" key="2">
    <source>
        <dbReference type="SAM" id="Phobius"/>
    </source>
</evidence>
<dbReference type="Proteomes" id="UP000824782">
    <property type="component" value="Unassembled WGS sequence"/>
</dbReference>
<dbReference type="Gene3D" id="2.60.40.10">
    <property type="entry name" value="Immunoglobulins"/>
    <property type="match status" value="3"/>
</dbReference>
<accession>A0AAV6Z6N8</accession>
<dbReference type="InterPro" id="IPR003599">
    <property type="entry name" value="Ig_sub"/>
</dbReference>
<evidence type="ECO:0000256" key="1">
    <source>
        <dbReference type="SAM" id="MobiDB-lite"/>
    </source>
</evidence>
<evidence type="ECO:0000313" key="5">
    <source>
        <dbReference type="EMBL" id="KAG8545119.1"/>
    </source>
</evidence>
<evidence type="ECO:0000259" key="4">
    <source>
        <dbReference type="PROSITE" id="PS50835"/>
    </source>
</evidence>
<gene>
    <name evidence="5" type="ORF">GDO81_021380</name>
</gene>
<keyword evidence="3" id="KW-0732">Signal</keyword>
<name>A0AAV6Z6N8_ENGPU</name>
<proteinExistence type="predicted"/>
<keyword evidence="6" id="KW-1185">Reference proteome</keyword>
<keyword evidence="2" id="KW-0812">Transmembrane</keyword>
<feature type="domain" description="Ig-like" evidence="4">
    <location>
        <begin position="262"/>
        <end position="350"/>
    </location>
</feature>